<name>A0A1G5RUI0_PSEXY</name>
<evidence type="ECO:0000259" key="6">
    <source>
        <dbReference type="Pfam" id="PF17389"/>
    </source>
</evidence>
<feature type="domain" description="Alpha-L-rhamnosidase concanavalin-like" evidence="4">
    <location>
        <begin position="336"/>
        <end position="431"/>
    </location>
</feature>
<dbReference type="Proteomes" id="UP000199428">
    <property type="component" value="Unassembled WGS sequence"/>
</dbReference>
<dbReference type="InterPro" id="IPR035398">
    <property type="entry name" value="Bac_rhamnosid_C"/>
</dbReference>
<dbReference type="InterPro" id="IPR035396">
    <property type="entry name" value="Bac_rhamnosid6H"/>
</dbReference>
<dbReference type="Pfam" id="PF17390">
    <property type="entry name" value="Bac_rhamnosid_C"/>
    <property type="match status" value="1"/>
</dbReference>
<dbReference type="AlphaFoldDB" id="A0A1G5RUI0"/>
<dbReference type="InterPro" id="IPR012341">
    <property type="entry name" value="6hp_glycosidase-like_sf"/>
</dbReference>
<evidence type="ECO:0000256" key="2">
    <source>
        <dbReference type="ARBA" id="ARBA00012652"/>
    </source>
</evidence>
<evidence type="ECO:0000259" key="5">
    <source>
        <dbReference type="Pfam" id="PF08531"/>
    </source>
</evidence>
<evidence type="ECO:0000256" key="1">
    <source>
        <dbReference type="ARBA" id="ARBA00001445"/>
    </source>
</evidence>
<dbReference type="InterPro" id="IPR008928">
    <property type="entry name" value="6-hairpin_glycosidase_sf"/>
</dbReference>
<dbReference type="Gene3D" id="1.50.10.10">
    <property type="match status" value="1"/>
</dbReference>
<dbReference type="Gene3D" id="2.60.420.10">
    <property type="entry name" value="Maltose phosphorylase, domain 3"/>
    <property type="match status" value="1"/>
</dbReference>
<dbReference type="GO" id="GO:0030596">
    <property type="term" value="F:alpha-L-rhamnosidase activity"/>
    <property type="evidence" value="ECO:0007669"/>
    <property type="project" value="UniProtKB-EC"/>
</dbReference>
<reference evidence="8 9" key="1">
    <citation type="submission" date="2016-10" db="EMBL/GenBank/DDBJ databases">
        <authorList>
            <person name="de Groot N.N."/>
        </authorList>
    </citation>
    <scope>NUCLEOTIDE SEQUENCE [LARGE SCALE GENOMIC DNA]</scope>
    <source>
        <strain evidence="8 9">DSM 10317</strain>
    </source>
</reference>
<dbReference type="Pfam" id="PF17389">
    <property type="entry name" value="Bac_rhamnosid6H"/>
    <property type="match status" value="1"/>
</dbReference>
<dbReference type="Gene3D" id="2.60.40.10">
    <property type="entry name" value="Immunoglobulins"/>
    <property type="match status" value="1"/>
</dbReference>
<dbReference type="Pfam" id="PF05592">
    <property type="entry name" value="Bac_rhamnosid"/>
    <property type="match status" value="1"/>
</dbReference>
<sequence length="887" mass="100699">MKAINCKTEYRNNPIGIDAQDLYVSWQCQEGIMQSAYQIVVKKGSEIILDTGKVESKKMHAIIAPEHRSRDNMSWTIRLWDQDDCSGEWADGGNFEYGLLNSDDWYAKWIEPSEEIGYQFDIGTPDYMNSTALKAWNEKKHKKNEVFIPHKPASVLRKKFCLDSMEKIETARVYASACGLYEIYINGQKITDYVLTPGTANYKFEIPYQTYDVSNYVKTGENEIHIILGDGWYRSTSGVDGDRNLFGEKTAVICQLEINGKAIMSTDNTWQASQNGPLRQNDMQHGEVYDARMENLSDDEMAWHEVKEVPIGYELLKAMDTVPILRMERFDATILKTPKGDTVLDFGQNLAGQIELIIPNGAAGEKIRLIHGETLDQNGEFTQENFQDRKRHKEGGTYQTIDYTMKAGYNHYHANFTIMGFRYVKVETNADLSKAVFYAHAVYSQMMDTLSLTTSNTALNQLVKNAMWSQKGNFCDIPTDCPTRERAGWTGDAGIFAYTGLRLMESVPVFKKWLRQCRYTQLSDGRVMNIAPPNNKPGFFAKLLAGSVAWGDAIIIVPWEIYQLTGDKRVLSENYSMMCNWYSFLKKEARKKKLFNKSHSKKNRNYVIEKGMNYGEWCEPGRSAAESMKDGNYDVANAYFAYSGMLMSKIAKILDRPEAEVNELIRVSEKARQGYIEVYTENGLITTERQCQLVRPLAFGLLHEEADKLAAKQLAVMVKKENGKLNTGFLTTPEISRQLAKRGYIKEAYQLLLNPQMPGWLYEVNQGATTLWENWDGIQPGKEPKASLNHYSYGAVVGWIMDGVCGIHYCDGELVIQPEIYIGDDANGLTSAKATYDSPAGKIEMGWDYINEKVHIHLFIPVGLEAKLILPNGTQQRVLAGEYNYMC</sequence>
<dbReference type="Gene3D" id="2.60.120.260">
    <property type="entry name" value="Galactose-binding domain-like"/>
    <property type="match status" value="2"/>
</dbReference>
<comment type="catalytic activity">
    <reaction evidence="1">
        <text>Hydrolysis of terminal non-reducing alpha-L-rhamnose residues in alpha-L-rhamnosides.</text>
        <dbReference type="EC" id="3.2.1.40"/>
    </reaction>
</comment>
<organism evidence="8 9">
    <name type="scientific">Pseudobutyrivibrio xylanivorans</name>
    <dbReference type="NCBI Taxonomy" id="185007"/>
    <lineage>
        <taxon>Bacteria</taxon>
        <taxon>Bacillati</taxon>
        <taxon>Bacillota</taxon>
        <taxon>Clostridia</taxon>
        <taxon>Lachnospirales</taxon>
        <taxon>Lachnospiraceae</taxon>
        <taxon>Pseudobutyrivibrio</taxon>
    </lineage>
</organism>
<dbReference type="Pfam" id="PF08531">
    <property type="entry name" value="Bac_rhamnosid_N"/>
    <property type="match status" value="1"/>
</dbReference>
<dbReference type="EC" id="3.2.1.40" evidence="2"/>
<feature type="domain" description="Bacterial alpha-L-rhamnosidase N-terminal" evidence="5">
    <location>
        <begin position="167"/>
        <end position="327"/>
    </location>
</feature>
<evidence type="ECO:0000259" key="7">
    <source>
        <dbReference type="Pfam" id="PF17390"/>
    </source>
</evidence>
<keyword evidence="3" id="KW-0378">Hydrolase</keyword>
<dbReference type="SUPFAM" id="SSF48208">
    <property type="entry name" value="Six-hairpin glycosidases"/>
    <property type="match status" value="1"/>
</dbReference>
<dbReference type="EMBL" id="FMWK01000003">
    <property type="protein sequence ID" value="SCZ77370.1"/>
    <property type="molecule type" value="Genomic_DNA"/>
</dbReference>
<feature type="domain" description="Alpha-L-rhamnosidase six-hairpin glycosidase" evidence="6">
    <location>
        <begin position="449"/>
        <end position="802"/>
    </location>
</feature>
<dbReference type="InterPro" id="IPR016007">
    <property type="entry name" value="Alpha_rhamnosid"/>
</dbReference>
<dbReference type="InterPro" id="IPR013783">
    <property type="entry name" value="Ig-like_fold"/>
</dbReference>
<proteinExistence type="predicted"/>
<gene>
    <name evidence="8" type="ORF">SAMN02910350_00700</name>
</gene>
<feature type="domain" description="Alpha-L-rhamnosidase C-terminal" evidence="7">
    <location>
        <begin position="814"/>
        <end position="878"/>
    </location>
</feature>
<protein>
    <recommendedName>
        <fullName evidence="2">alpha-L-rhamnosidase</fullName>
        <ecNumber evidence="2">3.2.1.40</ecNumber>
    </recommendedName>
</protein>
<dbReference type="PANTHER" id="PTHR33307">
    <property type="entry name" value="ALPHA-RHAMNOSIDASE (EUROFUNG)"/>
    <property type="match status" value="1"/>
</dbReference>
<evidence type="ECO:0000313" key="9">
    <source>
        <dbReference type="Proteomes" id="UP000199428"/>
    </source>
</evidence>
<dbReference type="Pfam" id="PF25788">
    <property type="entry name" value="Ig_Rha78A_N"/>
    <property type="match status" value="1"/>
</dbReference>
<evidence type="ECO:0000259" key="4">
    <source>
        <dbReference type="Pfam" id="PF05592"/>
    </source>
</evidence>
<accession>A0A1G5RUI0</accession>
<dbReference type="InterPro" id="IPR013737">
    <property type="entry name" value="Bac_rhamnosid_N"/>
</dbReference>
<dbReference type="InterPro" id="IPR008902">
    <property type="entry name" value="Rhamnosid_concanavalin"/>
</dbReference>
<dbReference type="PANTHER" id="PTHR33307:SF6">
    <property type="entry name" value="ALPHA-RHAMNOSIDASE (EUROFUNG)-RELATED"/>
    <property type="match status" value="1"/>
</dbReference>
<evidence type="ECO:0000313" key="8">
    <source>
        <dbReference type="EMBL" id="SCZ77370.1"/>
    </source>
</evidence>
<dbReference type="GO" id="GO:0005975">
    <property type="term" value="P:carbohydrate metabolic process"/>
    <property type="evidence" value="ECO:0007669"/>
    <property type="project" value="InterPro"/>
</dbReference>
<evidence type="ECO:0000256" key="3">
    <source>
        <dbReference type="ARBA" id="ARBA00022801"/>
    </source>
</evidence>
<dbReference type="RefSeq" id="WP_090161247.1">
    <property type="nucleotide sequence ID" value="NZ_FMWK01000003.1"/>
</dbReference>